<comment type="caution">
    <text evidence="2">The sequence shown here is derived from an EMBL/GenBank/DDBJ whole genome shotgun (WGS) entry which is preliminary data.</text>
</comment>
<evidence type="ECO:0000256" key="1">
    <source>
        <dbReference type="SAM" id="MobiDB-lite"/>
    </source>
</evidence>
<keyword evidence="3" id="KW-1185">Reference proteome</keyword>
<feature type="non-terminal residue" evidence="2">
    <location>
        <position position="1"/>
    </location>
</feature>
<protein>
    <submittedName>
        <fullName evidence="2">9849_t:CDS:1</fullName>
    </submittedName>
</protein>
<sequence length="87" mass="9848">NQEIQENEENEESGEIEAEPEETIDLILDEDFDDDESPDLSSLEADFGIEEENGEMLSSEIGNIIHPAVDDNAKWDLNILFNELQLP</sequence>
<evidence type="ECO:0000313" key="2">
    <source>
        <dbReference type="EMBL" id="CAG8672284.1"/>
    </source>
</evidence>
<proteinExistence type="predicted"/>
<name>A0A9N9HFV7_9GLOM</name>
<organism evidence="2 3">
    <name type="scientific">Ambispora gerdemannii</name>
    <dbReference type="NCBI Taxonomy" id="144530"/>
    <lineage>
        <taxon>Eukaryota</taxon>
        <taxon>Fungi</taxon>
        <taxon>Fungi incertae sedis</taxon>
        <taxon>Mucoromycota</taxon>
        <taxon>Glomeromycotina</taxon>
        <taxon>Glomeromycetes</taxon>
        <taxon>Archaeosporales</taxon>
        <taxon>Ambisporaceae</taxon>
        <taxon>Ambispora</taxon>
    </lineage>
</organism>
<reference evidence="2" key="1">
    <citation type="submission" date="2021-06" db="EMBL/GenBank/DDBJ databases">
        <authorList>
            <person name="Kallberg Y."/>
            <person name="Tangrot J."/>
            <person name="Rosling A."/>
        </authorList>
    </citation>
    <scope>NUCLEOTIDE SEQUENCE</scope>
    <source>
        <strain evidence="2">MT106</strain>
    </source>
</reference>
<feature type="region of interest" description="Disordered" evidence="1">
    <location>
        <begin position="1"/>
        <end position="20"/>
    </location>
</feature>
<dbReference type="OrthoDB" id="2427212at2759"/>
<accession>A0A9N9HFV7</accession>
<gene>
    <name evidence="2" type="ORF">AGERDE_LOCUS12313</name>
</gene>
<evidence type="ECO:0000313" key="3">
    <source>
        <dbReference type="Proteomes" id="UP000789831"/>
    </source>
</evidence>
<dbReference type="AlphaFoldDB" id="A0A9N9HFV7"/>
<dbReference type="EMBL" id="CAJVPL010007970">
    <property type="protein sequence ID" value="CAG8672284.1"/>
    <property type="molecule type" value="Genomic_DNA"/>
</dbReference>
<dbReference type="Proteomes" id="UP000789831">
    <property type="component" value="Unassembled WGS sequence"/>
</dbReference>